<dbReference type="Pfam" id="PF02627">
    <property type="entry name" value="CMD"/>
    <property type="match status" value="1"/>
</dbReference>
<dbReference type="PANTHER" id="PTHR33570:SF2">
    <property type="entry name" value="CARBOXYMUCONOLACTONE DECARBOXYLASE-LIKE DOMAIN-CONTAINING PROTEIN"/>
    <property type="match status" value="1"/>
</dbReference>
<dbReference type="SUPFAM" id="SSF69118">
    <property type="entry name" value="AhpD-like"/>
    <property type="match status" value="1"/>
</dbReference>
<evidence type="ECO:0000259" key="2">
    <source>
        <dbReference type="Pfam" id="PF12697"/>
    </source>
</evidence>
<dbReference type="InterPro" id="IPR012788">
    <property type="entry name" value="Decarb_PcaC"/>
</dbReference>
<evidence type="ECO:0000313" key="4">
    <source>
        <dbReference type="Proteomes" id="UP000298173"/>
    </source>
</evidence>
<dbReference type="InterPro" id="IPR003779">
    <property type="entry name" value="CMD-like"/>
</dbReference>
<dbReference type="EC" id="4.1.1.44" evidence="3"/>
<dbReference type="PRINTS" id="PR00111">
    <property type="entry name" value="ABHYDROLASE"/>
</dbReference>
<dbReference type="NCBIfam" id="TIGR02425">
    <property type="entry name" value="decarb_PcaC"/>
    <property type="match status" value="1"/>
</dbReference>
<name>A0A4R8UWQ0_9MICO</name>
<dbReference type="InterPro" id="IPR029032">
    <property type="entry name" value="AhpD-like"/>
</dbReference>
<dbReference type="Gene3D" id="1.20.1290.10">
    <property type="entry name" value="AhpD-like"/>
    <property type="match status" value="1"/>
</dbReference>
<dbReference type="Pfam" id="PF12697">
    <property type="entry name" value="Abhydrolase_6"/>
    <property type="match status" value="1"/>
</dbReference>
<proteinExistence type="predicted"/>
<dbReference type="InterPro" id="IPR052512">
    <property type="entry name" value="4CMD/NDH-1_regulator"/>
</dbReference>
<accession>A0A4R8UWQ0</accession>
<dbReference type="EMBL" id="SOEY01000022">
    <property type="protein sequence ID" value="TFB71933.1"/>
    <property type="molecule type" value="Genomic_DNA"/>
</dbReference>
<dbReference type="Proteomes" id="UP000298173">
    <property type="component" value="Unassembled WGS sequence"/>
</dbReference>
<feature type="domain" description="Carboxymuconolactone decarboxylase-like" evidence="1">
    <location>
        <begin position="305"/>
        <end position="387"/>
    </location>
</feature>
<evidence type="ECO:0000313" key="3">
    <source>
        <dbReference type="EMBL" id="TFB71933.1"/>
    </source>
</evidence>
<dbReference type="InterPro" id="IPR029058">
    <property type="entry name" value="AB_hydrolase_fold"/>
</dbReference>
<dbReference type="Gene3D" id="3.40.50.1820">
    <property type="entry name" value="alpha/beta hydrolase"/>
    <property type="match status" value="1"/>
</dbReference>
<evidence type="ECO:0000259" key="1">
    <source>
        <dbReference type="Pfam" id="PF02627"/>
    </source>
</evidence>
<dbReference type="OrthoDB" id="9802489at2"/>
<feature type="domain" description="AB hydrolase-1" evidence="2">
    <location>
        <begin position="34"/>
        <end position="256"/>
    </location>
</feature>
<reference evidence="3 4" key="1">
    <citation type="submission" date="2019-03" db="EMBL/GenBank/DDBJ databases">
        <title>Genomics of glacier-inhabiting Cryobacterium strains.</title>
        <authorList>
            <person name="Liu Q."/>
            <person name="Xin Y.-H."/>
        </authorList>
    </citation>
    <scope>NUCLEOTIDE SEQUENCE [LARGE SCALE GENOMIC DNA]</scope>
    <source>
        <strain evidence="3 4">HLT2-23</strain>
    </source>
</reference>
<dbReference type="GO" id="GO:0051920">
    <property type="term" value="F:peroxiredoxin activity"/>
    <property type="evidence" value="ECO:0007669"/>
    <property type="project" value="InterPro"/>
</dbReference>
<organism evidence="3 4">
    <name type="scientific">Cryobacterium glaciale</name>
    <dbReference type="NCBI Taxonomy" id="1259145"/>
    <lineage>
        <taxon>Bacteria</taxon>
        <taxon>Bacillati</taxon>
        <taxon>Actinomycetota</taxon>
        <taxon>Actinomycetes</taxon>
        <taxon>Micrococcales</taxon>
        <taxon>Microbacteriaceae</taxon>
        <taxon>Cryobacterium</taxon>
    </lineage>
</organism>
<dbReference type="RefSeq" id="WP_134503465.1">
    <property type="nucleotide sequence ID" value="NZ_SOEY01000022.1"/>
</dbReference>
<dbReference type="PANTHER" id="PTHR33570">
    <property type="entry name" value="4-CARBOXYMUCONOLACTONE DECARBOXYLASE FAMILY PROTEIN"/>
    <property type="match status" value="1"/>
</dbReference>
<dbReference type="GO" id="GO:0047575">
    <property type="term" value="F:4-carboxymuconolactone decarboxylase activity"/>
    <property type="evidence" value="ECO:0007669"/>
    <property type="project" value="UniProtKB-EC"/>
</dbReference>
<dbReference type="SUPFAM" id="SSF53474">
    <property type="entry name" value="alpha/beta-Hydrolases"/>
    <property type="match status" value="1"/>
</dbReference>
<protein>
    <submittedName>
        <fullName evidence="3">4-carboxymuconolactone decarboxylase</fullName>
        <ecNumber evidence="3">4.1.1.44</ecNumber>
    </submittedName>
</protein>
<keyword evidence="3" id="KW-0456">Lyase</keyword>
<dbReference type="AlphaFoldDB" id="A0A4R8UWQ0"/>
<dbReference type="InterPro" id="IPR000073">
    <property type="entry name" value="AB_hydrolase_1"/>
</dbReference>
<comment type="caution">
    <text evidence="3">The sequence shown here is derived from an EMBL/GenBank/DDBJ whole genome shotgun (WGS) entry which is preliminary data.</text>
</comment>
<gene>
    <name evidence="3" type="primary">pcaC</name>
    <name evidence="3" type="ORF">E3O06_11145</name>
</gene>
<sequence length="400" mass="41328">MTVPLTTVPALIGTVTPVRGPAPAAPLVVLGSSLGTTTSLWDGVVGPLAETYRVLRFDLPGHGASPAASHPFTLAGLADAVIALVDSVGGGSFHYAGISLGGAVGLELAVRHPDRLLSLGVICSGPKIGTPEGWRERAAQIRGSGTPSVVVSSAQRWFAPGFLERDTAAGSAALNELSAVNDESYALCCEALADYDATDAVGGIHTPVLCASGEFDVATPTDILVNLAASIPAARHELIRGAAHLPALERPAEVAALLLDLFGPLAASRTANQTYEDGMVVRREVLGDAHVDRATAAITPETAVFQDFITRYAWGEIWTRPGLDRRTRSFLTIAALMAGGHEGELAMHVRAALANGLTRAEISEAILHTAIYAGVPAANTAFAVARDTFAGLDADTPPTV</sequence>
<keyword evidence="4" id="KW-1185">Reference proteome</keyword>